<proteinExistence type="predicted"/>
<reference evidence="1 2" key="1">
    <citation type="submission" date="2020-04" db="EMBL/GenBank/DDBJ databases">
        <title>Perkinsus chesapeaki whole genome sequence.</title>
        <authorList>
            <person name="Bogema D.R."/>
        </authorList>
    </citation>
    <scope>NUCLEOTIDE SEQUENCE [LARGE SCALE GENOMIC DNA]</scope>
    <source>
        <strain evidence="1">ATCC PRA-425</strain>
    </source>
</reference>
<evidence type="ECO:0000313" key="1">
    <source>
        <dbReference type="EMBL" id="KAF4677170.1"/>
    </source>
</evidence>
<dbReference type="Proteomes" id="UP000591131">
    <property type="component" value="Unassembled WGS sequence"/>
</dbReference>
<evidence type="ECO:0000313" key="2">
    <source>
        <dbReference type="Proteomes" id="UP000591131"/>
    </source>
</evidence>
<dbReference type="EMBL" id="JAAPAO010000019">
    <property type="protein sequence ID" value="KAF4677170.1"/>
    <property type="molecule type" value="Genomic_DNA"/>
</dbReference>
<sequence length="281" mass="30930">MPGSREAVKACTDEHEDALVFLHVTDSALIHLTLHVDSQFILNVIQRPRGGGGAVSSELKRQDQTTPWLAIGGFFFTKNDLDRQKHSVTLIPKKAICSTTGAETDRDDNKGTEHTMLSLLPNAKWLCRRLTRHRLLPFSCCRSVSKGLDVLIVPVISNGIEHLHLPDALVALVSNSWRLERYDKGVSREDSKVDELLDDVLSTTRRGLLNLSNENFIEEIIKASIRCGEQGVENHVSTCSAELQQEQVSSEVPLSGMASTCSPSVEVCEEPSSNGAIMSMI</sequence>
<accession>A0A7J6N183</accession>
<gene>
    <name evidence="1" type="ORF">FOL47_003012</name>
</gene>
<comment type="caution">
    <text evidence="1">The sequence shown here is derived from an EMBL/GenBank/DDBJ whole genome shotgun (WGS) entry which is preliminary data.</text>
</comment>
<protein>
    <submittedName>
        <fullName evidence="1">Uncharacterized protein</fullName>
    </submittedName>
</protein>
<organism evidence="1 2">
    <name type="scientific">Perkinsus chesapeaki</name>
    <name type="common">Clam parasite</name>
    <name type="synonym">Perkinsus andrewsi</name>
    <dbReference type="NCBI Taxonomy" id="330153"/>
    <lineage>
        <taxon>Eukaryota</taxon>
        <taxon>Sar</taxon>
        <taxon>Alveolata</taxon>
        <taxon>Perkinsozoa</taxon>
        <taxon>Perkinsea</taxon>
        <taxon>Perkinsida</taxon>
        <taxon>Perkinsidae</taxon>
        <taxon>Perkinsus</taxon>
    </lineage>
</organism>
<keyword evidence="2" id="KW-1185">Reference proteome</keyword>
<name>A0A7J6N183_PERCH</name>
<dbReference type="AlphaFoldDB" id="A0A7J6N183"/>